<dbReference type="SUPFAM" id="SSF88874">
    <property type="entry name" value="Receptor-binding domain of short tail fibre protein gp12"/>
    <property type="match status" value="1"/>
</dbReference>
<protein>
    <submittedName>
        <fullName evidence="2">Phage tail protein</fullName>
    </submittedName>
</protein>
<feature type="domain" description="Phage tail collar" evidence="1">
    <location>
        <begin position="7"/>
        <end position="62"/>
    </location>
</feature>
<reference evidence="2 3" key="1">
    <citation type="submission" date="2019-08" db="EMBL/GenBank/DDBJ databases">
        <title>Genomes sequence of Algoriphagus aquimarinus ACAM450.</title>
        <authorList>
            <person name="Bowman J.P."/>
        </authorList>
    </citation>
    <scope>NUCLEOTIDE SEQUENCE [LARGE SCALE GENOMIC DNA]</scope>
    <source>
        <strain evidence="2 3">ACAM 450</strain>
    </source>
</reference>
<evidence type="ECO:0000259" key="1">
    <source>
        <dbReference type="Pfam" id="PF07484"/>
    </source>
</evidence>
<evidence type="ECO:0000313" key="2">
    <source>
        <dbReference type="EMBL" id="TXE06931.1"/>
    </source>
</evidence>
<comment type="caution">
    <text evidence="2">The sequence shown here is derived from an EMBL/GenBank/DDBJ whole genome shotgun (WGS) entry which is preliminary data.</text>
</comment>
<proteinExistence type="predicted"/>
<dbReference type="InterPro" id="IPR037053">
    <property type="entry name" value="Phage_tail_collar_dom_sf"/>
</dbReference>
<sequence>MMNPFVGQIELFGGTFAPRGWAFCNGQLLAISQNDALFSLLGTIYGGDGRTTFGLPDLRGRCAIGMGIGPGLSDRRQGATLGGQTETLLQNQLPSHTHGLLGNNTDGTSNDPAANSIAKNTVTRERGSDPLPSNGFIDSAANAAMGASIGAAGGGLPHDNMQPSIAMNYVIALFGIYPSRN</sequence>
<dbReference type="Pfam" id="PF07484">
    <property type="entry name" value="Collar"/>
    <property type="match status" value="1"/>
</dbReference>
<dbReference type="EMBL" id="VORW01000013">
    <property type="protein sequence ID" value="TXE06931.1"/>
    <property type="molecule type" value="Genomic_DNA"/>
</dbReference>
<dbReference type="Gene3D" id="3.90.1340.10">
    <property type="entry name" value="Phage tail collar domain"/>
    <property type="match status" value="1"/>
</dbReference>
<name>A0A5C7AEW4_9BACT</name>
<dbReference type="Proteomes" id="UP000321935">
    <property type="component" value="Unassembled WGS sequence"/>
</dbReference>
<dbReference type="InterPro" id="IPR011083">
    <property type="entry name" value="Phage_tail_collar_dom"/>
</dbReference>
<accession>A0A5C7AEW4</accession>
<organism evidence="2 3">
    <name type="scientific">Algoriphagus aquimarinus</name>
    <dbReference type="NCBI Taxonomy" id="237018"/>
    <lineage>
        <taxon>Bacteria</taxon>
        <taxon>Pseudomonadati</taxon>
        <taxon>Bacteroidota</taxon>
        <taxon>Cytophagia</taxon>
        <taxon>Cytophagales</taxon>
        <taxon>Cyclobacteriaceae</taxon>
        <taxon>Algoriphagus</taxon>
    </lineage>
</organism>
<dbReference type="AlphaFoldDB" id="A0A5C7AEW4"/>
<dbReference type="OrthoDB" id="9810174at2"/>
<gene>
    <name evidence="2" type="ORF">ESV85_15750</name>
</gene>
<evidence type="ECO:0000313" key="3">
    <source>
        <dbReference type="Proteomes" id="UP000321935"/>
    </source>
</evidence>